<dbReference type="SMART" id="SM00418">
    <property type="entry name" value="HTH_ARSR"/>
    <property type="match status" value="1"/>
</dbReference>
<name>Q133V1_RHOPS</name>
<dbReference type="PROSITE" id="PS50987">
    <property type="entry name" value="HTH_ARSR_2"/>
    <property type="match status" value="1"/>
</dbReference>
<dbReference type="SUPFAM" id="SSF46785">
    <property type="entry name" value="Winged helix' DNA-binding domain"/>
    <property type="match status" value="1"/>
</dbReference>
<evidence type="ECO:0000259" key="4">
    <source>
        <dbReference type="PROSITE" id="PS50987"/>
    </source>
</evidence>
<dbReference type="eggNOG" id="COG0640">
    <property type="taxonomic scope" value="Bacteria"/>
</dbReference>
<keyword evidence="3" id="KW-0804">Transcription</keyword>
<reference evidence="5 6" key="1">
    <citation type="submission" date="2006-03" db="EMBL/GenBank/DDBJ databases">
        <title>Complete sequence of Rhodopseudomonas palustris BisB5.</title>
        <authorList>
            <consortium name="US DOE Joint Genome Institute"/>
            <person name="Copeland A."/>
            <person name="Lucas S."/>
            <person name="Lapidus A."/>
            <person name="Barry K."/>
            <person name="Detter J.C."/>
            <person name="Glavina del Rio T."/>
            <person name="Hammon N."/>
            <person name="Israni S."/>
            <person name="Dalin E."/>
            <person name="Tice H."/>
            <person name="Pitluck S."/>
            <person name="Chain P."/>
            <person name="Malfatti S."/>
            <person name="Shin M."/>
            <person name="Vergez L."/>
            <person name="Schmutz J."/>
            <person name="Larimer F."/>
            <person name="Land M."/>
            <person name="Hauser L."/>
            <person name="Pelletier D.A."/>
            <person name="Kyrpides N."/>
            <person name="Lykidis A."/>
            <person name="Oda Y."/>
            <person name="Harwood C.S."/>
            <person name="Richardson P."/>
        </authorList>
    </citation>
    <scope>NUCLEOTIDE SEQUENCE [LARGE SCALE GENOMIC DNA]</scope>
    <source>
        <strain evidence="5 6">BisB5</strain>
    </source>
</reference>
<proteinExistence type="predicted"/>
<organism evidence="5 6">
    <name type="scientific">Rhodopseudomonas palustris (strain BisB5)</name>
    <dbReference type="NCBI Taxonomy" id="316057"/>
    <lineage>
        <taxon>Bacteria</taxon>
        <taxon>Pseudomonadati</taxon>
        <taxon>Pseudomonadota</taxon>
        <taxon>Alphaproteobacteria</taxon>
        <taxon>Hyphomicrobiales</taxon>
        <taxon>Nitrobacteraceae</taxon>
        <taxon>Rhodopseudomonas</taxon>
    </lineage>
</organism>
<dbReference type="HOGENOM" id="CLU_097806_3_1_5"/>
<dbReference type="PANTHER" id="PTHR43132">
    <property type="entry name" value="ARSENICAL RESISTANCE OPERON REPRESSOR ARSR-RELATED"/>
    <property type="match status" value="1"/>
</dbReference>
<dbReference type="Pfam" id="PF01022">
    <property type="entry name" value="HTH_5"/>
    <property type="match status" value="1"/>
</dbReference>
<dbReference type="InterPro" id="IPR036388">
    <property type="entry name" value="WH-like_DNA-bd_sf"/>
</dbReference>
<evidence type="ECO:0000256" key="2">
    <source>
        <dbReference type="ARBA" id="ARBA00023125"/>
    </source>
</evidence>
<evidence type="ECO:0000256" key="3">
    <source>
        <dbReference type="ARBA" id="ARBA00023163"/>
    </source>
</evidence>
<dbReference type="InterPro" id="IPR036390">
    <property type="entry name" value="WH_DNA-bd_sf"/>
</dbReference>
<dbReference type="Gene3D" id="1.10.10.10">
    <property type="entry name" value="Winged helix-like DNA-binding domain superfamily/Winged helix DNA-binding domain"/>
    <property type="match status" value="1"/>
</dbReference>
<dbReference type="GO" id="GO:0003677">
    <property type="term" value="F:DNA binding"/>
    <property type="evidence" value="ECO:0007669"/>
    <property type="project" value="UniProtKB-KW"/>
</dbReference>
<dbReference type="STRING" id="316057.RPD_3414"/>
<evidence type="ECO:0000313" key="5">
    <source>
        <dbReference type="EMBL" id="ABE40638.1"/>
    </source>
</evidence>
<evidence type="ECO:0000313" key="6">
    <source>
        <dbReference type="Proteomes" id="UP000001818"/>
    </source>
</evidence>
<dbReference type="PRINTS" id="PR00778">
    <property type="entry name" value="HTHARSR"/>
</dbReference>
<gene>
    <name evidence="5" type="ordered locus">RPD_3414</name>
</gene>
<dbReference type="NCBIfam" id="NF033788">
    <property type="entry name" value="HTH_metalloreg"/>
    <property type="match status" value="1"/>
</dbReference>
<dbReference type="InterPro" id="IPR011991">
    <property type="entry name" value="ArsR-like_HTH"/>
</dbReference>
<sequence length="111" mass="12520" precursor="true">MMRLSAYAAERMTDMDAISILSALAEPTRLAALRLVWDGREHCVCELMRSLGVTQSRMSRHMAVLKMAGLVVDRRDAQWVRYRRAPDLPPEIVSLVDAALALPQSRERRAA</sequence>
<dbReference type="EMBL" id="CP000283">
    <property type="protein sequence ID" value="ABE40638.1"/>
    <property type="molecule type" value="Genomic_DNA"/>
</dbReference>
<dbReference type="Proteomes" id="UP000001818">
    <property type="component" value="Chromosome"/>
</dbReference>
<dbReference type="AlphaFoldDB" id="Q133V1"/>
<dbReference type="InterPro" id="IPR051011">
    <property type="entry name" value="Metal_resp_trans_reg"/>
</dbReference>
<dbReference type="CDD" id="cd00090">
    <property type="entry name" value="HTH_ARSR"/>
    <property type="match status" value="1"/>
</dbReference>
<dbReference type="InterPro" id="IPR001845">
    <property type="entry name" value="HTH_ArsR_DNA-bd_dom"/>
</dbReference>
<accession>Q133V1</accession>
<keyword evidence="2" id="KW-0238">DNA-binding</keyword>
<protein>
    <submittedName>
        <fullName evidence="5">Transcriptional regulator, ArsR family</fullName>
    </submittedName>
</protein>
<feature type="domain" description="HTH arsR-type" evidence="4">
    <location>
        <begin position="9"/>
        <end position="107"/>
    </location>
</feature>
<dbReference type="PANTHER" id="PTHR43132:SF2">
    <property type="entry name" value="ARSENICAL RESISTANCE OPERON REPRESSOR ARSR-RELATED"/>
    <property type="match status" value="1"/>
</dbReference>
<evidence type="ECO:0000256" key="1">
    <source>
        <dbReference type="ARBA" id="ARBA00023015"/>
    </source>
</evidence>
<keyword evidence="1" id="KW-0805">Transcription regulation</keyword>
<dbReference type="GO" id="GO:0003700">
    <property type="term" value="F:DNA-binding transcription factor activity"/>
    <property type="evidence" value="ECO:0007669"/>
    <property type="project" value="InterPro"/>
</dbReference>
<dbReference type="KEGG" id="rpd:RPD_3414"/>